<dbReference type="AlphaFoldDB" id="A0A1B6CDV9"/>
<organism evidence="2">
    <name type="scientific">Clastoptera arizonana</name>
    <name type="common">Arizona spittle bug</name>
    <dbReference type="NCBI Taxonomy" id="38151"/>
    <lineage>
        <taxon>Eukaryota</taxon>
        <taxon>Metazoa</taxon>
        <taxon>Ecdysozoa</taxon>
        <taxon>Arthropoda</taxon>
        <taxon>Hexapoda</taxon>
        <taxon>Insecta</taxon>
        <taxon>Pterygota</taxon>
        <taxon>Neoptera</taxon>
        <taxon>Paraneoptera</taxon>
        <taxon>Hemiptera</taxon>
        <taxon>Auchenorrhyncha</taxon>
        <taxon>Cercopoidea</taxon>
        <taxon>Clastopteridae</taxon>
        <taxon>Clastoptera</taxon>
    </lineage>
</organism>
<feature type="region of interest" description="Disordered" evidence="1">
    <location>
        <begin position="293"/>
        <end position="319"/>
    </location>
</feature>
<proteinExistence type="predicted"/>
<protein>
    <submittedName>
        <fullName evidence="2">Uncharacterized protein</fullName>
    </submittedName>
</protein>
<sequence length="319" mass="36683">MNYKIEMDNSYIMQGIKEIAATILLWEILKKVSIWVLCFMMNIELDPEIRFPIAQTDPSPENELQNKESRLNLKKKLKAFEEKLEMESVQLCKLKDGKKALESRIKKLERIQEFDFKTSPSDFKIQLPVVQHHTITDRETELEGQCKILEEKIKQYVEMEQFYKTTIQKQDEYWTSEKLEMLNKIEALQAKLDVSVKGEFPSEISKIDGVKIPSEISVGKSVILGTSNDNSLLQINNQEKYLFQEEGSLASKEIEEKMEAVTNTLETSALSEVTLGVVTQDNERLAHELEPKKSNFEQVADSTLDSGSQNLNNDIIPLE</sequence>
<name>A0A1B6CDV9_9HEMI</name>
<feature type="compositionally biased region" description="Polar residues" evidence="1">
    <location>
        <begin position="296"/>
        <end position="313"/>
    </location>
</feature>
<evidence type="ECO:0000256" key="1">
    <source>
        <dbReference type="SAM" id="MobiDB-lite"/>
    </source>
</evidence>
<reference evidence="2" key="1">
    <citation type="submission" date="2015-12" db="EMBL/GenBank/DDBJ databases">
        <title>De novo transcriptome assembly of four potential Pierce s Disease insect vectors from Arizona vineyards.</title>
        <authorList>
            <person name="Tassone E.E."/>
        </authorList>
    </citation>
    <scope>NUCLEOTIDE SEQUENCE</scope>
</reference>
<dbReference type="EMBL" id="GEDC01025818">
    <property type="protein sequence ID" value="JAS11480.1"/>
    <property type="molecule type" value="Transcribed_RNA"/>
</dbReference>
<accession>A0A1B6CDV9</accession>
<feature type="non-terminal residue" evidence="2">
    <location>
        <position position="319"/>
    </location>
</feature>
<gene>
    <name evidence="2" type="ORF">g.9430</name>
</gene>
<evidence type="ECO:0000313" key="2">
    <source>
        <dbReference type="EMBL" id="JAS11480.1"/>
    </source>
</evidence>